<sequence>MQRCSFEAGVRNCPPHHPEEQWLCCFARLQRETPKVPTLNRKKEQSTICLTHAPGIPRHRERVRDNLLLEGKLAKSIERVCYTLGLIPSAKLRREKKRNSPVS</sequence>
<proteinExistence type="predicted"/>
<evidence type="ECO:0000313" key="1">
    <source>
        <dbReference type="EMBL" id="TMW91457.1"/>
    </source>
</evidence>
<organism evidence="1">
    <name type="scientific">Solanum chilense</name>
    <name type="common">Tomato</name>
    <name type="synonym">Lycopersicon chilense</name>
    <dbReference type="NCBI Taxonomy" id="4083"/>
    <lineage>
        <taxon>Eukaryota</taxon>
        <taxon>Viridiplantae</taxon>
        <taxon>Streptophyta</taxon>
        <taxon>Embryophyta</taxon>
        <taxon>Tracheophyta</taxon>
        <taxon>Spermatophyta</taxon>
        <taxon>Magnoliopsida</taxon>
        <taxon>eudicotyledons</taxon>
        <taxon>Gunneridae</taxon>
        <taxon>Pentapetalae</taxon>
        <taxon>asterids</taxon>
        <taxon>lamiids</taxon>
        <taxon>Solanales</taxon>
        <taxon>Solanaceae</taxon>
        <taxon>Solanoideae</taxon>
        <taxon>Solaneae</taxon>
        <taxon>Solanum</taxon>
        <taxon>Solanum subgen. Lycopersicon</taxon>
    </lineage>
</organism>
<reference evidence="1" key="1">
    <citation type="submission" date="2019-05" db="EMBL/GenBank/DDBJ databases">
        <title>The de novo reference genome and transcriptome assemblies of the wild tomato species Solanum chilense.</title>
        <authorList>
            <person name="Stam R."/>
            <person name="Nosenko T."/>
            <person name="Hoerger A.C."/>
            <person name="Stephan W."/>
            <person name="Seidel M.A."/>
            <person name="Kuhn J.M.M."/>
            <person name="Haberer G."/>
            <person name="Tellier A."/>
        </authorList>
    </citation>
    <scope>NUCLEOTIDE SEQUENCE</scope>
    <source>
        <tissue evidence="1">Mature leaves</tissue>
    </source>
</reference>
<dbReference type="AlphaFoldDB" id="A0A6N2B9C2"/>
<protein>
    <submittedName>
        <fullName evidence="1">Uncharacterized protein</fullName>
    </submittedName>
</protein>
<name>A0A6N2B9C2_SOLCI</name>
<accession>A0A6N2B9C2</accession>
<dbReference type="EMBL" id="RXGB01003704">
    <property type="protein sequence ID" value="TMW91457.1"/>
    <property type="molecule type" value="Genomic_DNA"/>
</dbReference>
<gene>
    <name evidence="1" type="ORF">EJD97_014316</name>
</gene>
<comment type="caution">
    <text evidence="1">The sequence shown here is derived from an EMBL/GenBank/DDBJ whole genome shotgun (WGS) entry which is preliminary data.</text>
</comment>